<protein>
    <recommendedName>
        <fullName evidence="1">5-oxoprolinase subunit A</fullName>
        <shortName evidence="1">5-OPase subunit A</shortName>
        <ecNumber evidence="1">3.5.2.9</ecNumber>
    </recommendedName>
    <alternativeName>
        <fullName evidence="1">5-oxoprolinase (ATP-hydrolyzing) subunit A</fullName>
    </alternativeName>
</protein>
<dbReference type="PANTHER" id="PTHR30292">
    <property type="entry name" value="UNCHARACTERIZED PROTEIN YBGL-RELATED"/>
    <property type="match status" value="1"/>
</dbReference>
<keyword evidence="1" id="KW-0067">ATP-binding</keyword>
<dbReference type="PANTHER" id="PTHR30292:SF0">
    <property type="entry name" value="5-OXOPROLINASE SUBUNIT A"/>
    <property type="match status" value="1"/>
</dbReference>
<evidence type="ECO:0000313" key="2">
    <source>
        <dbReference type="EMBL" id="AXF56325.1"/>
    </source>
</evidence>
<organism evidence="2 3">
    <name type="scientific">Salicibibacter kimchii</name>
    <dbReference type="NCBI Taxonomy" id="2099786"/>
    <lineage>
        <taxon>Bacteria</taxon>
        <taxon>Bacillati</taxon>
        <taxon>Bacillota</taxon>
        <taxon>Bacilli</taxon>
        <taxon>Bacillales</taxon>
        <taxon>Bacillaceae</taxon>
        <taxon>Salicibibacter</taxon>
    </lineage>
</organism>
<dbReference type="Proteomes" id="UP000252100">
    <property type="component" value="Chromosome"/>
</dbReference>
<dbReference type="KEGG" id="rue:DT065_10035"/>
<dbReference type="NCBIfam" id="NF003816">
    <property type="entry name" value="PRK05406.1-5"/>
    <property type="match status" value="1"/>
</dbReference>
<evidence type="ECO:0000313" key="3">
    <source>
        <dbReference type="Proteomes" id="UP000252100"/>
    </source>
</evidence>
<proteinExistence type="inferred from homology"/>
<dbReference type="EC" id="3.5.2.9" evidence="1"/>
<dbReference type="AlphaFoldDB" id="A0A345BZE4"/>
<comment type="similarity">
    <text evidence="1">Belongs to the LamB/PxpA family.</text>
</comment>
<reference evidence="2 3" key="1">
    <citation type="journal article" date="2018" name="J. Microbiol.">
        <title>Salicibibacter kimchii gen. nov., sp. nov., a moderately halophilic and alkalitolerant bacterium in the family Bacillaceae, isolated from kimchi.</title>
        <authorList>
            <person name="Jang J.Y."/>
            <person name="Oh Y.J."/>
            <person name="Lim S.K."/>
            <person name="Park H.K."/>
            <person name="Lee C."/>
            <person name="Kim J.Y."/>
            <person name="Lee M.A."/>
            <person name="Choi H.J."/>
        </authorList>
    </citation>
    <scope>NUCLEOTIDE SEQUENCE [LARGE SCALE GENOMIC DNA]</scope>
    <source>
        <strain evidence="2 3">NKC1-1</strain>
    </source>
</reference>
<dbReference type="EMBL" id="CP031092">
    <property type="protein sequence ID" value="AXF56325.1"/>
    <property type="molecule type" value="Genomic_DNA"/>
</dbReference>
<evidence type="ECO:0000256" key="1">
    <source>
        <dbReference type="HAMAP-Rule" id="MF_00691"/>
    </source>
</evidence>
<dbReference type="Gene3D" id="3.20.20.370">
    <property type="entry name" value="Glycoside hydrolase/deacetylase"/>
    <property type="match status" value="1"/>
</dbReference>
<comment type="function">
    <text evidence="1">Catalyzes the cleavage of 5-oxoproline to form L-glutamate coupled to the hydrolysis of ATP to ADP and inorganic phosphate.</text>
</comment>
<dbReference type="CDD" id="cd10787">
    <property type="entry name" value="LamB_YcsF_like"/>
    <property type="match status" value="1"/>
</dbReference>
<comment type="catalytic activity">
    <reaction evidence="1">
        <text>5-oxo-L-proline + ATP + 2 H2O = L-glutamate + ADP + phosphate + H(+)</text>
        <dbReference type="Rhea" id="RHEA:10348"/>
        <dbReference type="ChEBI" id="CHEBI:15377"/>
        <dbReference type="ChEBI" id="CHEBI:15378"/>
        <dbReference type="ChEBI" id="CHEBI:29985"/>
        <dbReference type="ChEBI" id="CHEBI:30616"/>
        <dbReference type="ChEBI" id="CHEBI:43474"/>
        <dbReference type="ChEBI" id="CHEBI:58402"/>
        <dbReference type="ChEBI" id="CHEBI:456216"/>
        <dbReference type="EC" id="3.5.2.9"/>
    </reaction>
</comment>
<keyword evidence="3" id="KW-1185">Reference proteome</keyword>
<dbReference type="HAMAP" id="MF_00691">
    <property type="entry name" value="PxpA"/>
    <property type="match status" value="1"/>
</dbReference>
<dbReference type="InterPro" id="IPR005501">
    <property type="entry name" value="LamB/YcsF/PxpA-like"/>
</dbReference>
<dbReference type="Pfam" id="PF03746">
    <property type="entry name" value="LamB_YcsF"/>
    <property type="match status" value="1"/>
</dbReference>
<name>A0A345BZE4_9BACI</name>
<comment type="subunit">
    <text evidence="1">Forms a complex composed of PxpA, PxpB and PxpC.</text>
</comment>
<sequence length="252" mass="27431">MKTIDMNCDMGESFGVYKLGSDEEILPHISSANIACGFHAGDPSTMRKTVKLAIENDVAIGAHPGLPDLMGFGRRHIDLLPEEAYDIVSYQVGALWGVVQSEGGHMRHVKAHGMLYNRATQDPELSDAIARAVYDIDPNLVLFGLAGGEILKAGEKVGLKTGSEVFADRTYQENGTLTSRREKNAMIEDADKAGDQVIRMIDEGKVQSQQGKDVDILAETVCIHGDGPHALEFAKKVRHKIENASINVHPIE</sequence>
<dbReference type="GO" id="GO:0005975">
    <property type="term" value="P:carbohydrate metabolic process"/>
    <property type="evidence" value="ECO:0007669"/>
    <property type="project" value="InterPro"/>
</dbReference>
<accession>A0A345BZE4</accession>
<dbReference type="RefSeq" id="WP_114373009.1">
    <property type="nucleotide sequence ID" value="NZ_CP031092.1"/>
</dbReference>
<dbReference type="InterPro" id="IPR011330">
    <property type="entry name" value="Glyco_hydro/deAcase_b/a-brl"/>
</dbReference>
<dbReference type="NCBIfam" id="NF003814">
    <property type="entry name" value="PRK05406.1-3"/>
    <property type="match status" value="1"/>
</dbReference>
<dbReference type="GO" id="GO:0005524">
    <property type="term" value="F:ATP binding"/>
    <property type="evidence" value="ECO:0007669"/>
    <property type="project" value="UniProtKB-UniRule"/>
</dbReference>
<keyword evidence="1" id="KW-0378">Hydrolase</keyword>
<gene>
    <name evidence="1" type="primary">pxpA</name>
    <name evidence="2" type="ORF">DT065_10035</name>
</gene>
<dbReference type="GO" id="GO:0017168">
    <property type="term" value="F:5-oxoprolinase (ATP-hydrolyzing) activity"/>
    <property type="evidence" value="ECO:0007669"/>
    <property type="project" value="UniProtKB-UniRule"/>
</dbReference>
<dbReference type="OrthoDB" id="9773478at2"/>
<dbReference type="SUPFAM" id="SSF88713">
    <property type="entry name" value="Glycoside hydrolase/deacetylase"/>
    <property type="match status" value="1"/>
</dbReference>
<keyword evidence="1" id="KW-0547">Nucleotide-binding</keyword>